<feature type="region of interest" description="Disordered" evidence="1">
    <location>
        <begin position="1"/>
        <end position="32"/>
    </location>
</feature>
<evidence type="ECO:0000313" key="3">
    <source>
        <dbReference type="Proteomes" id="UP000030759"/>
    </source>
</evidence>
<dbReference type="AlphaFoldDB" id="A0A061IL43"/>
<sequence>MAAPGLGARKRNVLAKAGATAPSGGNPEPLRSRRTCQLAAGGNYLLCQDKPASQLRSLLSQSRGEGPFTGEFLLTTQYSSWTLLSLQLLLATSRYGPCPQPYKPPK</sequence>
<dbReference type="Proteomes" id="UP000030759">
    <property type="component" value="Unassembled WGS sequence"/>
</dbReference>
<evidence type="ECO:0000313" key="2">
    <source>
        <dbReference type="EMBL" id="ERE87746.1"/>
    </source>
</evidence>
<name>A0A061IL43_CRIGR</name>
<gene>
    <name evidence="2" type="ORF">H671_1g3559</name>
</gene>
<accession>A0A061IL43</accession>
<organism evidence="2 3">
    <name type="scientific">Cricetulus griseus</name>
    <name type="common">Chinese hamster</name>
    <name type="synonym">Cricetulus barabensis griseus</name>
    <dbReference type="NCBI Taxonomy" id="10029"/>
    <lineage>
        <taxon>Eukaryota</taxon>
        <taxon>Metazoa</taxon>
        <taxon>Chordata</taxon>
        <taxon>Craniata</taxon>
        <taxon>Vertebrata</taxon>
        <taxon>Euteleostomi</taxon>
        <taxon>Mammalia</taxon>
        <taxon>Eutheria</taxon>
        <taxon>Euarchontoglires</taxon>
        <taxon>Glires</taxon>
        <taxon>Rodentia</taxon>
        <taxon>Myomorpha</taxon>
        <taxon>Muroidea</taxon>
        <taxon>Cricetidae</taxon>
        <taxon>Cricetinae</taxon>
        <taxon>Cricetulus</taxon>
    </lineage>
</organism>
<reference evidence="3" key="1">
    <citation type="journal article" date="2013" name="Nat. Biotechnol.">
        <title>Chinese hamster genome sequenced from sorted chromosomes.</title>
        <authorList>
            <person name="Brinkrolf K."/>
            <person name="Rupp O."/>
            <person name="Laux H."/>
            <person name="Kollin F."/>
            <person name="Ernst W."/>
            <person name="Linke B."/>
            <person name="Kofler R."/>
            <person name="Romand S."/>
            <person name="Hesse F."/>
            <person name="Budach W.E."/>
            <person name="Galosy S."/>
            <person name="Muller D."/>
            <person name="Noll T."/>
            <person name="Wienberg J."/>
            <person name="Jostock T."/>
            <person name="Leonard M."/>
            <person name="Grillari J."/>
            <person name="Tauch A."/>
            <person name="Goesmann A."/>
            <person name="Helk B."/>
            <person name="Mott J.E."/>
            <person name="Puhler A."/>
            <person name="Borth N."/>
        </authorList>
    </citation>
    <scope>NUCLEOTIDE SEQUENCE [LARGE SCALE GENOMIC DNA]</scope>
    <source>
        <strain evidence="3">17A/GY</strain>
    </source>
</reference>
<proteinExistence type="predicted"/>
<dbReference type="EMBL" id="KE666972">
    <property type="protein sequence ID" value="ERE87746.1"/>
    <property type="molecule type" value="Genomic_DNA"/>
</dbReference>
<evidence type="ECO:0000256" key="1">
    <source>
        <dbReference type="SAM" id="MobiDB-lite"/>
    </source>
</evidence>
<protein>
    <submittedName>
        <fullName evidence="2">Uncharacterized protein</fullName>
    </submittedName>
</protein>